<dbReference type="AlphaFoldDB" id="A0AAD0I575"/>
<dbReference type="EMBL" id="CP028490">
    <property type="protein sequence ID" value="AVX22767.1"/>
    <property type="molecule type" value="Genomic_DNA"/>
</dbReference>
<evidence type="ECO:0000313" key="1">
    <source>
        <dbReference type="EMBL" id="AVX22767.1"/>
    </source>
</evidence>
<gene>
    <name evidence="1" type="ORF">DA456_04800</name>
</gene>
<evidence type="ECO:0000313" key="2">
    <source>
        <dbReference type="Proteomes" id="UP000240475"/>
    </source>
</evidence>
<sequence length="140" mass="15883">MASHYQVVTVKMQIEKEASAIEAANARAFLDQFTEKTEPITVAFNALMLLPPDGGFEMRDFKVKANDLSEKAAALMPYVNSDLYIDVQTVAVTAREYADESDAEKRKLIFAQLNREMKTFMGNYFKLRDQLLLKVPVPQK</sequence>
<proteinExistence type="predicted"/>
<reference evidence="1 2" key="1">
    <citation type="submission" date="2018-04" db="EMBL/GenBank/DDBJ databases">
        <authorList>
            <person name="Cha J.-S."/>
        </authorList>
    </citation>
    <scope>NUCLEOTIDE SEQUENCE [LARGE SCALE GENOMIC DNA]</scope>
    <source>
        <strain evidence="1 2">LMG5095</strain>
    </source>
</reference>
<organism evidence="1 2">
    <name type="scientific">Pseudomonas syringae pv. atrofaciens</name>
    <dbReference type="NCBI Taxonomy" id="192087"/>
    <lineage>
        <taxon>Bacteria</taxon>
        <taxon>Pseudomonadati</taxon>
        <taxon>Pseudomonadota</taxon>
        <taxon>Gammaproteobacteria</taxon>
        <taxon>Pseudomonadales</taxon>
        <taxon>Pseudomonadaceae</taxon>
        <taxon>Pseudomonas</taxon>
        <taxon>Pseudomonas syringae</taxon>
    </lineage>
</organism>
<accession>A0AAD0I575</accession>
<dbReference type="Proteomes" id="UP000240475">
    <property type="component" value="Chromosome"/>
</dbReference>
<name>A0AAD0I575_PSESX</name>
<protein>
    <submittedName>
        <fullName evidence="1">Uncharacterized protein</fullName>
    </submittedName>
</protein>